<name>A0A5C8ZL94_9ACTN</name>
<organism evidence="1 2">
    <name type="scientific">Quadrisphaera setariae</name>
    <dbReference type="NCBI Taxonomy" id="2593304"/>
    <lineage>
        <taxon>Bacteria</taxon>
        <taxon>Bacillati</taxon>
        <taxon>Actinomycetota</taxon>
        <taxon>Actinomycetes</taxon>
        <taxon>Kineosporiales</taxon>
        <taxon>Kineosporiaceae</taxon>
        <taxon>Quadrisphaera</taxon>
    </lineage>
</organism>
<sequence>MPDRGVRERARALAEELLAPQAADVEAAGAVPRSHLDALAAAGLRRADGEDALAVVEELAAGDLATAFVWIQQVGVARWLGAAVADGGDERWAAQLDDLRTGRAHAGIALQAALRPGPAAVVARPVSGDDVHGDGWVLDGEVPWVTGWGLLDAVLLTARDGEEVLFLLLDLGEVRRGGQAVGLRGELLPLAAVRASRTVELHLDGFRVGADRLVARGQHAALLAGDAAGLRPNGSLALGLVQRCVRAMRTDDRHAERSAALAEELGAVRVRLDAAGPDDLPGARAAAVDLAWRAAAALALATGSSAVIAPSLAERTVREALFLLVFGSRPAIREALLDGLLASRRA</sequence>
<proteinExistence type="predicted"/>
<reference evidence="1 2" key="1">
    <citation type="submission" date="2019-07" db="EMBL/GenBank/DDBJ databases">
        <title>Quadrisphaera sp. strain DD2A genome sequencing and assembly.</title>
        <authorList>
            <person name="Kim I."/>
        </authorList>
    </citation>
    <scope>NUCLEOTIDE SEQUENCE [LARGE SCALE GENOMIC DNA]</scope>
    <source>
        <strain evidence="1 2">DD2A</strain>
    </source>
</reference>
<dbReference type="GO" id="GO:0050660">
    <property type="term" value="F:flavin adenine dinucleotide binding"/>
    <property type="evidence" value="ECO:0007669"/>
    <property type="project" value="InterPro"/>
</dbReference>
<dbReference type="SUPFAM" id="SSF56645">
    <property type="entry name" value="Acyl-CoA dehydrogenase NM domain-like"/>
    <property type="match status" value="1"/>
</dbReference>
<dbReference type="AlphaFoldDB" id="A0A5C8ZL94"/>
<dbReference type="EMBL" id="VKAC01000001">
    <property type="protein sequence ID" value="TXR57746.1"/>
    <property type="molecule type" value="Genomic_DNA"/>
</dbReference>
<keyword evidence="2" id="KW-1185">Reference proteome</keyword>
<accession>A0A5C8ZL94</accession>
<dbReference type="Gene3D" id="1.10.540.10">
    <property type="entry name" value="Acyl-CoA dehydrogenase/oxidase, N-terminal domain"/>
    <property type="match status" value="1"/>
</dbReference>
<dbReference type="OrthoDB" id="3536625at2"/>
<comment type="caution">
    <text evidence="1">The sequence shown here is derived from an EMBL/GenBank/DDBJ whole genome shotgun (WGS) entry which is preliminary data.</text>
</comment>
<dbReference type="GO" id="GO:0016627">
    <property type="term" value="F:oxidoreductase activity, acting on the CH-CH group of donors"/>
    <property type="evidence" value="ECO:0007669"/>
    <property type="project" value="InterPro"/>
</dbReference>
<evidence type="ECO:0000313" key="1">
    <source>
        <dbReference type="EMBL" id="TXR57746.1"/>
    </source>
</evidence>
<protein>
    <submittedName>
        <fullName evidence="1">Acyl-CoA dehydrogenase</fullName>
    </submittedName>
</protein>
<dbReference type="Proteomes" id="UP000321234">
    <property type="component" value="Unassembled WGS sequence"/>
</dbReference>
<dbReference type="InterPro" id="IPR037069">
    <property type="entry name" value="AcylCoA_DH/ox_N_sf"/>
</dbReference>
<dbReference type="RefSeq" id="WP_147924371.1">
    <property type="nucleotide sequence ID" value="NZ_VKAC01000001.1"/>
</dbReference>
<gene>
    <name evidence="1" type="ORF">FMM08_00280</name>
</gene>
<dbReference type="InterPro" id="IPR009100">
    <property type="entry name" value="AcylCoA_DH/oxidase_NM_dom_sf"/>
</dbReference>
<evidence type="ECO:0000313" key="2">
    <source>
        <dbReference type="Proteomes" id="UP000321234"/>
    </source>
</evidence>